<keyword evidence="4" id="KW-0812">Transmembrane</keyword>
<dbReference type="EMBL" id="MEYS01000002">
    <property type="protein sequence ID" value="OGD33949.1"/>
    <property type="molecule type" value="Genomic_DNA"/>
</dbReference>
<dbReference type="STRING" id="1797298.A2988_00450"/>
<dbReference type="GO" id="GO:0033743">
    <property type="term" value="F:peptide-methionine (R)-S-oxide reductase activity"/>
    <property type="evidence" value="ECO:0007669"/>
    <property type="project" value="UniProtKB-EC"/>
</dbReference>
<evidence type="ECO:0000313" key="7">
    <source>
        <dbReference type="Proteomes" id="UP000176650"/>
    </source>
</evidence>
<evidence type="ECO:0000259" key="5">
    <source>
        <dbReference type="PROSITE" id="PS51790"/>
    </source>
</evidence>
<dbReference type="SUPFAM" id="SSF51316">
    <property type="entry name" value="Mss4-like"/>
    <property type="match status" value="1"/>
</dbReference>
<dbReference type="GO" id="GO:0030091">
    <property type="term" value="P:protein repair"/>
    <property type="evidence" value="ECO:0007669"/>
    <property type="project" value="InterPro"/>
</dbReference>
<organism evidence="6 7">
    <name type="scientific">Candidatus Azambacteria bacterium RIFCSPLOWO2_01_FULL_46_25</name>
    <dbReference type="NCBI Taxonomy" id="1797298"/>
    <lineage>
        <taxon>Bacteria</taxon>
        <taxon>Candidatus Azamiibacteriota</taxon>
    </lineage>
</organism>
<keyword evidence="4" id="KW-1133">Transmembrane helix</keyword>
<comment type="caution">
    <text evidence="6">The sequence shown here is derived from an EMBL/GenBank/DDBJ whole genome shotgun (WGS) entry which is preliminary data.</text>
</comment>
<keyword evidence="2" id="KW-0560">Oxidoreductase</keyword>
<name>A0A1F5BTK8_9BACT</name>
<dbReference type="NCBIfam" id="TIGR00357">
    <property type="entry name" value="peptide-methionine (R)-S-oxide reductase MsrB"/>
    <property type="match status" value="1"/>
</dbReference>
<dbReference type="PANTHER" id="PTHR10173">
    <property type="entry name" value="METHIONINE SULFOXIDE REDUCTASE"/>
    <property type="match status" value="1"/>
</dbReference>
<feature type="transmembrane region" description="Helical" evidence="4">
    <location>
        <begin position="12"/>
        <end position="32"/>
    </location>
</feature>
<dbReference type="FunFam" id="2.170.150.20:FF:000003">
    <property type="entry name" value="Peptide methionine sulfoxide reductase MsrB"/>
    <property type="match status" value="1"/>
</dbReference>
<dbReference type="GO" id="GO:0006979">
    <property type="term" value="P:response to oxidative stress"/>
    <property type="evidence" value="ECO:0007669"/>
    <property type="project" value="InterPro"/>
</dbReference>
<evidence type="ECO:0000256" key="1">
    <source>
        <dbReference type="ARBA" id="ARBA00012499"/>
    </source>
</evidence>
<dbReference type="InterPro" id="IPR011057">
    <property type="entry name" value="Mss4-like_sf"/>
</dbReference>
<dbReference type="AlphaFoldDB" id="A0A1F5BTK8"/>
<reference evidence="6 7" key="1">
    <citation type="journal article" date="2016" name="Nat. Commun.">
        <title>Thousands of microbial genomes shed light on interconnected biogeochemical processes in an aquifer system.</title>
        <authorList>
            <person name="Anantharaman K."/>
            <person name="Brown C.T."/>
            <person name="Hug L.A."/>
            <person name="Sharon I."/>
            <person name="Castelle C.J."/>
            <person name="Probst A.J."/>
            <person name="Thomas B.C."/>
            <person name="Singh A."/>
            <person name="Wilkins M.J."/>
            <person name="Karaoz U."/>
            <person name="Brodie E.L."/>
            <person name="Williams K.H."/>
            <person name="Hubbard S.S."/>
            <person name="Banfield J.F."/>
        </authorList>
    </citation>
    <scope>NUCLEOTIDE SEQUENCE [LARGE SCALE GENOMIC DNA]</scope>
</reference>
<accession>A0A1F5BTK8</accession>
<evidence type="ECO:0000256" key="3">
    <source>
        <dbReference type="ARBA" id="ARBA00048488"/>
    </source>
</evidence>
<feature type="domain" description="MsrB" evidence="5">
    <location>
        <begin position="72"/>
        <end position="195"/>
    </location>
</feature>
<dbReference type="Proteomes" id="UP000176650">
    <property type="component" value="Unassembled WGS sequence"/>
</dbReference>
<evidence type="ECO:0000313" key="6">
    <source>
        <dbReference type="EMBL" id="OGD33949.1"/>
    </source>
</evidence>
<dbReference type="EC" id="1.8.4.12" evidence="1"/>
<gene>
    <name evidence="6" type="ORF">A2988_00450</name>
</gene>
<proteinExistence type="predicted"/>
<dbReference type="PROSITE" id="PS51790">
    <property type="entry name" value="MSRB"/>
    <property type="match status" value="1"/>
</dbReference>
<dbReference type="PANTHER" id="PTHR10173:SF59">
    <property type="entry name" value="PEPTIDE METHIONINE SULFOXIDE REDUCTASE MSRA_MSRB"/>
    <property type="match status" value="1"/>
</dbReference>
<evidence type="ECO:0000256" key="2">
    <source>
        <dbReference type="ARBA" id="ARBA00023002"/>
    </source>
</evidence>
<dbReference type="GO" id="GO:0005737">
    <property type="term" value="C:cytoplasm"/>
    <property type="evidence" value="ECO:0007669"/>
    <property type="project" value="TreeGrafter"/>
</dbReference>
<dbReference type="Gene3D" id="2.170.150.20">
    <property type="entry name" value="Peptide methionine sulfoxide reductase"/>
    <property type="match status" value="1"/>
</dbReference>
<sequence>MFKSSKKFRITAVLLIAGCIALYLYIVPNAYYRKGSGRDAFIEKHWSTDTKPSLNIEAIMKAPWEKYVKPPDEALRKMLTALQYKVTQEDGTETPFDNAYDKNTAEGIYVDILSGEPLYSSKDKYDSGTGWPSFVKPIEQDSVALKEDRSPFSVRTEVRSWYADSHIGHVFNDGPKERGGLRYCMNSAALRFVPKEKLVEEGYAEYLPLFN</sequence>
<dbReference type="InterPro" id="IPR002579">
    <property type="entry name" value="Met_Sox_Rdtase_MsrB_dom"/>
</dbReference>
<evidence type="ECO:0000256" key="4">
    <source>
        <dbReference type="SAM" id="Phobius"/>
    </source>
</evidence>
<keyword evidence="4" id="KW-0472">Membrane</keyword>
<dbReference type="Pfam" id="PF01641">
    <property type="entry name" value="SelR"/>
    <property type="match status" value="1"/>
</dbReference>
<comment type="catalytic activity">
    <reaction evidence="3">
        <text>L-methionyl-[protein] + [thioredoxin]-disulfide + H2O = L-methionyl-(R)-S-oxide-[protein] + [thioredoxin]-dithiol</text>
        <dbReference type="Rhea" id="RHEA:24164"/>
        <dbReference type="Rhea" id="RHEA-COMP:10698"/>
        <dbReference type="Rhea" id="RHEA-COMP:10700"/>
        <dbReference type="Rhea" id="RHEA-COMP:12313"/>
        <dbReference type="Rhea" id="RHEA-COMP:12314"/>
        <dbReference type="ChEBI" id="CHEBI:15377"/>
        <dbReference type="ChEBI" id="CHEBI:16044"/>
        <dbReference type="ChEBI" id="CHEBI:29950"/>
        <dbReference type="ChEBI" id="CHEBI:45764"/>
        <dbReference type="ChEBI" id="CHEBI:50058"/>
        <dbReference type="EC" id="1.8.4.12"/>
    </reaction>
</comment>
<dbReference type="InterPro" id="IPR028427">
    <property type="entry name" value="Met_Sox_Rdtase_MsrB"/>
</dbReference>
<protein>
    <recommendedName>
        <fullName evidence="1">peptide-methionine (R)-S-oxide reductase</fullName>
        <ecNumber evidence="1">1.8.4.12</ecNumber>
    </recommendedName>
</protein>